<dbReference type="HAMAP" id="MF_00722">
    <property type="entry name" value="NucS"/>
    <property type="match status" value="1"/>
</dbReference>
<dbReference type="GO" id="GO:0000014">
    <property type="term" value="F:single-stranded DNA endodeoxyribonuclease activity"/>
    <property type="evidence" value="ECO:0007669"/>
    <property type="project" value="UniProtKB-UniRule"/>
</dbReference>
<feature type="domain" description="Endonuclease NucS C-terminal" evidence="7">
    <location>
        <begin position="126"/>
        <end position="235"/>
    </location>
</feature>
<dbReference type="InterPro" id="IPR011856">
    <property type="entry name" value="tRNA_endonuc-like_dom_sf"/>
</dbReference>
<dbReference type="CDD" id="cd22341">
    <property type="entry name" value="NucS-like"/>
    <property type="match status" value="1"/>
</dbReference>
<dbReference type="HOGENOM" id="CLU_069350_1_0_2"/>
<evidence type="ECO:0000313" key="10">
    <source>
        <dbReference type="Proteomes" id="UP000008138"/>
    </source>
</evidence>
<evidence type="ECO:0000313" key="9">
    <source>
        <dbReference type="EMBL" id="AEA12054.1"/>
    </source>
</evidence>
<dbReference type="InterPro" id="IPR011335">
    <property type="entry name" value="Restrct_endonuc-II-like"/>
</dbReference>
<organism evidence="9 10">
    <name type="scientific">Thermoproteus uzoniensis (strain 768-20)</name>
    <dbReference type="NCBI Taxonomy" id="999630"/>
    <lineage>
        <taxon>Archaea</taxon>
        <taxon>Thermoproteota</taxon>
        <taxon>Thermoprotei</taxon>
        <taxon>Thermoproteales</taxon>
        <taxon>Thermoproteaceae</taxon>
        <taxon>Thermoproteus</taxon>
    </lineage>
</organism>
<reference evidence="9 10" key="1">
    <citation type="journal article" date="2011" name="J. Bacteriol.">
        <title>Complete genome sequence of the thermoacidophilic crenarchaeon Thermoproteus uzoniensis 768-20.</title>
        <authorList>
            <person name="Mardanov A.V."/>
            <person name="Gumerov V.M."/>
            <person name="Beletsky A.V."/>
            <person name="Prokofeva M.I."/>
            <person name="Bonch-Osmolovskaya E.A."/>
            <person name="Ravin N.V."/>
            <person name="Skryabin K.G."/>
        </authorList>
    </citation>
    <scope>NUCLEOTIDE SEQUENCE [LARGE SCALE GENOMIC DNA]</scope>
    <source>
        <strain evidence="9 10">768-20</strain>
    </source>
</reference>
<evidence type="ECO:0000259" key="8">
    <source>
        <dbReference type="Pfam" id="PF21003"/>
    </source>
</evidence>
<dbReference type="InterPro" id="IPR048302">
    <property type="entry name" value="NucS_N"/>
</dbReference>
<protein>
    <recommendedName>
        <fullName evidence="6">Endonuclease NucS</fullName>
        <ecNumber evidence="6">3.1.-.-</ecNumber>
    </recommendedName>
</protein>
<comment type="function">
    <text evidence="6">Cleaves both 3' and 5' ssDNA extremities of branched DNA structures.</text>
</comment>
<evidence type="ECO:0000259" key="7">
    <source>
        <dbReference type="Pfam" id="PF01939"/>
    </source>
</evidence>
<dbReference type="AlphaFoldDB" id="F2L3S0"/>
<accession>F2L3S0</accession>
<comment type="subcellular location">
    <subcellularLocation>
        <location evidence="6">Cytoplasm</location>
    </subcellularLocation>
</comment>
<dbReference type="EMBL" id="CP002590">
    <property type="protein sequence ID" value="AEA12054.1"/>
    <property type="molecule type" value="Genomic_DNA"/>
</dbReference>
<dbReference type="Gene3D" id="2.70.180.20">
    <property type="match status" value="1"/>
</dbReference>
<keyword evidence="10" id="KW-1185">Reference proteome</keyword>
<dbReference type="NCBIfam" id="NF003270">
    <property type="entry name" value="PRK04247.1"/>
    <property type="match status" value="1"/>
</dbReference>
<dbReference type="Pfam" id="PF01939">
    <property type="entry name" value="NucS_C"/>
    <property type="match status" value="1"/>
</dbReference>
<evidence type="ECO:0000256" key="5">
    <source>
        <dbReference type="ARBA" id="ARBA00023125"/>
    </source>
</evidence>
<dbReference type="PANTHER" id="PTHR38814">
    <property type="entry name" value="ENDONUCLEASE NUCS"/>
    <property type="match status" value="1"/>
</dbReference>
<proteinExistence type="inferred from homology"/>
<comment type="similarity">
    <text evidence="6">Belongs to the NucS endonuclease family.</text>
</comment>
<dbReference type="InterPro" id="IPR049173">
    <property type="entry name" value="NucS_N_sf"/>
</dbReference>
<sequence>MLRILEPEPREAAAFINTNRKRGLIAVFCICGGTYRGRAAADLPTGPYLILIKPDGSLLVHGSEKATPLVWNPPGSSNMAVVEGGTLVLKSLRTRPSESVVLKIERVFEIVLFDAGSSSVRLRGTEKDIVDMLVKNPDIIEPGLKVVGVEVPTEAGHIDILALDKNGEYIVVEVKRDVADHEAVFQLRRYVEAVAKARGRARGILVAADITSSAFHYLREYNLGFVKIRPRELAEKLLNKTEFEDTSIDVEK</sequence>
<dbReference type="Pfam" id="PF21003">
    <property type="entry name" value="NucS_N"/>
    <property type="match status" value="1"/>
</dbReference>
<keyword evidence="3 6" id="KW-0255">Endonuclease</keyword>
<keyword evidence="1 6" id="KW-0963">Cytoplasm</keyword>
<evidence type="ECO:0000256" key="1">
    <source>
        <dbReference type="ARBA" id="ARBA00022490"/>
    </source>
</evidence>
<keyword evidence="5 6" id="KW-0238">DNA-binding</keyword>
<reference key="2">
    <citation type="submission" date="2011-03" db="EMBL/GenBank/DDBJ databases">
        <title>Complete genome sequence of the thermoacidophilic crenarchaeon Thermoproteus uzoniensis 768-20.</title>
        <authorList>
            <person name="Mardanov A.V."/>
            <person name="Gumerov V.M."/>
            <person name="Beletsky A.V."/>
            <person name="Prokofeva M.I."/>
            <person name="Bonch-Osmolovskaya E.A."/>
            <person name="Ravin N.V."/>
            <person name="Skryabin K.G."/>
        </authorList>
    </citation>
    <scope>NUCLEOTIDE SEQUENCE</scope>
    <source>
        <strain>768-20</strain>
    </source>
</reference>
<dbReference type="PANTHER" id="PTHR38814:SF1">
    <property type="entry name" value="ENDONUCLEASE NUCS"/>
    <property type="match status" value="1"/>
</dbReference>
<dbReference type="RefSeq" id="WP_013679390.1">
    <property type="nucleotide sequence ID" value="NC_015315.1"/>
</dbReference>
<dbReference type="GeneID" id="10360103"/>
<evidence type="ECO:0000256" key="4">
    <source>
        <dbReference type="ARBA" id="ARBA00022801"/>
    </source>
</evidence>
<dbReference type="EC" id="3.1.-.-" evidence="6"/>
<dbReference type="KEGG" id="tuz:TUZN_0560"/>
<dbReference type="InterPro" id="IPR048301">
    <property type="entry name" value="NucS_C"/>
</dbReference>
<dbReference type="GO" id="GO:0003677">
    <property type="term" value="F:DNA binding"/>
    <property type="evidence" value="ECO:0007669"/>
    <property type="project" value="UniProtKB-KW"/>
</dbReference>
<dbReference type="OrthoDB" id="15177at2157"/>
<keyword evidence="4 6" id="KW-0378">Hydrolase</keyword>
<dbReference type="Proteomes" id="UP000008138">
    <property type="component" value="Chromosome"/>
</dbReference>
<name>F2L3S0_THEU7</name>
<dbReference type="Gene3D" id="3.40.1350.10">
    <property type="match status" value="1"/>
</dbReference>
<gene>
    <name evidence="6" type="primary">nucS</name>
    <name evidence="9" type="ordered locus">TUZN_0560</name>
</gene>
<dbReference type="eggNOG" id="arCOG01304">
    <property type="taxonomic scope" value="Archaea"/>
</dbReference>
<feature type="domain" description="Endonuclease NucS N-terminal PH-like" evidence="8">
    <location>
        <begin position="23"/>
        <end position="116"/>
    </location>
</feature>
<dbReference type="InterPro" id="IPR002793">
    <property type="entry name" value="Endonuclease_NucS"/>
</dbReference>
<dbReference type="GO" id="GO:0005737">
    <property type="term" value="C:cytoplasm"/>
    <property type="evidence" value="ECO:0007669"/>
    <property type="project" value="UniProtKB-SubCell"/>
</dbReference>
<keyword evidence="2 6" id="KW-0540">Nuclease</keyword>
<dbReference type="STRING" id="999630.TUZN_0560"/>
<evidence type="ECO:0000256" key="2">
    <source>
        <dbReference type="ARBA" id="ARBA00022722"/>
    </source>
</evidence>
<evidence type="ECO:0000256" key="6">
    <source>
        <dbReference type="HAMAP-Rule" id="MF_00722"/>
    </source>
</evidence>
<dbReference type="SUPFAM" id="SSF52980">
    <property type="entry name" value="Restriction endonuclease-like"/>
    <property type="match status" value="1"/>
</dbReference>
<evidence type="ECO:0000256" key="3">
    <source>
        <dbReference type="ARBA" id="ARBA00022759"/>
    </source>
</evidence>